<protein>
    <recommendedName>
        <fullName evidence="2">Baseplate structural protein Gp10 C-terminal domain-containing protein</fullName>
    </recommendedName>
</protein>
<name>A0AAJ6B5H2_9SPHI</name>
<proteinExistence type="predicted"/>
<dbReference type="CDD" id="cd22641">
    <property type="entry name" value="C24-like"/>
    <property type="match status" value="1"/>
</dbReference>
<dbReference type="EMBL" id="CP119313">
    <property type="protein sequence ID" value="WEK18165.1"/>
    <property type="molecule type" value="Genomic_DNA"/>
</dbReference>
<evidence type="ECO:0000256" key="1">
    <source>
        <dbReference type="SAM" id="MobiDB-lite"/>
    </source>
</evidence>
<feature type="compositionally biased region" description="Gly residues" evidence="1">
    <location>
        <begin position="243"/>
        <end position="270"/>
    </location>
</feature>
<feature type="domain" description="Baseplate structural protein Gp10 C-terminal" evidence="2">
    <location>
        <begin position="190"/>
        <end position="285"/>
    </location>
</feature>
<reference evidence="3" key="1">
    <citation type="submission" date="2023-03" db="EMBL/GenBank/DDBJ databases">
        <title>Andean soil-derived lignocellulolytic bacterial consortium as a source of novel taxa and putative plastic-active enzymes.</title>
        <authorList>
            <person name="Diaz-Garcia L."/>
            <person name="Chuvochina M."/>
            <person name="Feuerriegel G."/>
            <person name="Bunk B."/>
            <person name="Sproer C."/>
            <person name="Streit W.R."/>
            <person name="Rodriguez L.M."/>
            <person name="Overmann J."/>
            <person name="Jimenez D.J."/>
        </authorList>
    </citation>
    <scope>NUCLEOTIDE SEQUENCE</scope>
    <source>
        <strain evidence="3">MAG 3858</strain>
    </source>
</reference>
<feature type="region of interest" description="Disordered" evidence="1">
    <location>
        <begin position="237"/>
        <end position="273"/>
    </location>
</feature>
<evidence type="ECO:0000313" key="3">
    <source>
        <dbReference type="EMBL" id="WEK18165.1"/>
    </source>
</evidence>
<evidence type="ECO:0000259" key="2">
    <source>
        <dbReference type="Pfam" id="PF21939"/>
    </source>
</evidence>
<dbReference type="AlphaFoldDB" id="A0AAJ6B5H2"/>
<dbReference type="InterPro" id="IPR053827">
    <property type="entry name" value="Gp10_C"/>
</dbReference>
<organism evidence="3 4">
    <name type="scientific">Candidatus Pedobacter colombiensis</name>
    <dbReference type="NCBI Taxonomy" id="3121371"/>
    <lineage>
        <taxon>Bacteria</taxon>
        <taxon>Pseudomonadati</taxon>
        <taxon>Bacteroidota</taxon>
        <taxon>Sphingobacteriia</taxon>
        <taxon>Sphingobacteriales</taxon>
        <taxon>Sphingobacteriaceae</taxon>
        <taxon>Pedobacter</taxon>
    </lineage>
</organism>
<sequence>MKELLKIQGGYPRQMDYLINMQNELFMMNNSMLAGLGIDLALSGCEVTDHGNGTLSIAAGVVYISGEVLRFDGASNLSDYATKTLVKGAFVASDPKIFADQQSKNVYREAKAIVGARSSMLQLQIKNTNLYNIKDYISDTIAAVDVKGAIRQIYDFDGTFMASFDASGLGITPRWDGWALMNGNNGTKDAQGRSLIGVGRYFDSVTGLQTNYTIGELGGEKTHKLTVAEMPNHDHTMESGSVSSGGAGAYQGYNGGGSGGARTRPSGGGQPHNNMQPYLAVYIVVKIR</sequence>
<dbReference type="SUPFAM" id="SSF88874">
    <property type="entry name" value="Receptor-binding domain of short tail fibre protein gp12"/>
    <property type="match status" value="1"/>
</dbReference>
<dbReference type="Pfam" id="PF21939">
    <property type="entry name" value="Gp10_C"/>
    <property type="match status" value="1"/>
</dbReference>
<evidence type="ECO:0000313" key="4">
    <source>
        <dbReference type="Proteomes" id="UP001214530"/>
    </source>
</evidence>
<gene>
    <name evidence="3" type="ORF">P0Y49_15345</name>
</gene>
<accession>A0AAJ6B5H2</accession>
<dbReference type="Proteomes" id="UP001214530">
    <property type="component" value="Chromosome"/>
</dbReference>